<dbReference type="GO" id="GO:0003723">
    <property type="term" value="F:RNA binding"/>
    <property type="evidence" value="ECO:0007669"/>
    <property type="project" value="InterPro"/>
</dbReference>
<reference evidence="2" key="1">
    <citation type="submission" date="2023-02" db="EMBL/GenBank/DDBJ databases">
        <title>Tahibacter soli sp. nov. isolated from soil.</title>
        <authorList>
            <person name="Baek J.H."/>
            <person name="Lee J.K."/>
            <person name="Choi D.G."/>
            <person name="Jeon C.O."/>
        </authorList>
    </citation>
    <scope>NUCLEOTIDE SEQUENCE</scope>
    <source>
        <strain evidence="2">BL</strain>
    </source>
</reference>
<dbReference type="GO" id="GO:0016788">
    <property type="term" value="F:hydrolase activity, acting on ester bonds"/>
    <property type="evidence" value="ECO:0007669"/>
    <property type="project" value="InterPro"/>
</dbReference>
<dbReference type="GO" id="GO:0016070">
    <property type="term" value="P:RNA metabolic process"/>
    <property type="evidence" value="ECO:0007669"/>
    <property type="project" value="InterPro"/>
</dbReference>
<dbReference type="Proteomes" id="UP001139971">
    <property type="component" value="Unassembled WGS sequence"/>
</dbReference>
<proteinExistence type="predicted"/>
<dbReference type="AlphaFoldDB" id="A0A9X3YN85"/>
<accession>A0A9X3YN85</accession>
<comment type="caution">
    <text evidence="2">The sequence shown here is derived from an EMBL/GenBank/DDBJ whole genome shotgun (WGS) entry which is preliminary data.</text>
</comment>
<evidence type="ECO:0000259" key="1">
    <source>
        <dbReference type="Pfam" id="PF08845"/>
    </source>
</evidence>
<evidence type="ECO:0000313" key="3">
    <source>
        <dbReference type="Proteomes" id="UP001139971"/>
    </source>
</evidence>
<dbReference type="GO" id="GO:0005737">
    <property type="term" value="C:cytoplasm"/>
    <property type="evidence" value="ECO:0007669"/>
    <property type="project" value="InterPro"/>
</dbReference>
<name>A0A9X3YN85_9GAMM</name>
<gene>
    <name evidence="2" type="ORF">OD750_015145</name>
</gene>
<dbReference type="InterPro" id="IPR014944">
    <property type="entry name" value="Toxin_SymE-like"/>
</dbReference>
<organism evidence="2 3">
    <name type="scientific">Tahibacter soli</name>
    <dbReference type="NCBI Taxonomy" id="2983605"/>
    <lineage>
        <taxon>Bacteria</taxon>
        <taxon>Pseudomonadati</taxon>
        <taxon>Pseudomonadota</taxon>
        <taxon>Gammaproteobacteria</taxon>
        <taxon>Lysobacterales</taxon>
        <taxon>Rhodanobacteraceae</taxon>
        <taxon>Tahibacter</taxon>
    </lineage>
</organism>
<dbReference type="EMBL" id="JAOVZO020000018">
    <property type="protein sequence ID" value="MDC8013878.1"/>
    <property type="molecule type" value="Genomic_DNA"/>
</dbReference>
<protein>
    <submittedName>
        <fullName evidence="2">Type I toxin-antitoxin system SymE family toxin</fullName>
    </submittedName>
</protein>
<feature type="domain" description="Toxin SymE-like" evidence="1">
    <location>
        <begin position="15"/>
        <end position="70"/>
    </location>
</feature>
<keyword evidence="3" id="KW-1185">Reference proteome</keyword>
<evidence type="ECO:0000313" key="2">
    <source>
        <dbReference type="EMBL" id="MDC8013878.1"/>
    </source>
</evidence>
<dbReference type="RefSeq" id="WP_263541523.1">
    <property type="nucleotide sequence ID" value="NZ_JAOVZO020000018.1"/>
</dbReference>
<dbReference type="Pfam" id="PF08845">
    <property type="entry name" value="SymE_toxin"/>
    <property type="match status" value="1"/>
</dbReference>
<sequence>MIKRKLTAANPIRKRLHVSTAYYPPLEAKRYAGVRAVPYIRLRGHWLSEAGFGPNDAIGIVATPGRVVLTKL</sequence>